<keyword evidence="1" id="KW-1133">Transmembrane helix</keyword>
<evidence type="ECO:0000313" key="3">
    <source>
        <dbReference type="Proteomes" id="UP001148838"/>
    </source>
</evidence>
<keyword evidence="3" id="KW-1185">Reference proteome</keyword>
<proteinExistence type="predicted"/>
<evidence type="ECO:0000313" key="2">
    <source>
        <dbReference type="EMBL" id="KAJ4431145.1"/>
    </source>
</evidence>
<reference evidence="2 3" key="1">
    <citation type="journal article" date="2022" name="Allergy">
        <title>Genome assembly and annotation of Periplaneta americana reveal a comprehensive cockroach allergen profile.</title>
        <authorList>
            <person name="Wang L."/>
            <person name="Xiong Q."/>
            <person name="Saelim N."/>
            <person name="Wang L."/>
            <person name="Nong W."/>
            <person name="Wan A.T."/>
            <person name="Shi M."/>
            <person name="Liu X."/>
            <person name="Cao Q."/>
            <person name="Hui J.H.L."/>
            <person name="Sookrung N."/>
            <person name="Leung T.F."/>
            <person name="Tungtrongchitr A."/>
            <person name="Tsui S.K.W."/>
        </authorList>
    </citation>
    <scope>NUCLEOTIDE SEQUENCE [LARGE SCALE GENOMIC DNA]</scope>
    <source>
        <strain evidence="2">PWHHKU_190912</strain>
    </source>
</reference>
<feature type="non-terminal residue" evidence="2">
    <location>
        <position position="1"/>
    </location>
</feature>
<organism evidence="2 3">
    <name type="scientific">Periplaneta americana</name>
    <name type="common">American cockroach</name>
    <name type="synonym">Blatta americana</name>
    <dbReference type="NCBI Taxonomy" id="6978"/>
    <lineage>
        <taxon>Eukaryota</taxon>
        <taxon>Metazoa</taxon>
        <taxon>Ecdysozoa</taxon>
        <taxon>Arthropoda</taxon>
        <taxon>Hexapoda</taxon>
        <taxon>Insecta</taxon>
        <taxon>Pterygota</taxon>
        <taxon>Neoptera</taxon>
        <taxon>Polyneoptera</taxon>
        <taxon>Dictyoptera</taxon>
        <taxon>Blattodea</taxon>
        <taxon>Blattoidea</taxon>
        <taxon>Blattidae</taxon>
        <taxon>Blattinae</taxon>
        <taxon>Periplaneta</taxon>
    </lineage>
</organism>
<accession>A0ABQ8SBP8</accession>
<name>A0ABQ8SBP8_PERAM</name>
<keyword evidence="1" id="KW-0812">Transmembrane</keyword>
<protein>
    <submittedName>
        <fullName evidence="2">Uncharacterized protein</fullName>
    </submittedName>
</protein>
<dbReference type="EMBL" id="JAJSOF020000031">
    <property type="protein sequence ID" value="KAJ4431145.1"/>
    <property type="molecule type" value="Genomic_DNA"/>
</dbReference>
<keyword evidence="1" id="KW-0472">Membrane</keyword>
<comment type="caution">
    <text evidence="2">The sequence shown here is derived from an EMBL/GenBank/DDBJ whole genome shotgun (WGS) entry which is preliminary data.</text>
</comment>
<dbReference type="Proteomes" id="UP001148838">
    <property type="component" value="Unassembled WGS sequence"/>
</dbReference>
<gene>
    <name evidence="2" type="ORF">ANN_19740</name>
</gene>
<evidence type="ECO:0000256" key="1">
    <source>
        <dbReference type="SAM" id="Phobius"/>
    </source>
</evidence>
<sequence length="211" mass="23291">IEEAAPILNGDVSAAKLKVISSQNSINKNGIVSTEDLQQHTKKLRGIIPQMLVSGAAFLLAAGAGMPIGFSAVLLPQLQSNSSSIPTDDDLGSWIGLDQNVDLLPEYTPQVLPKGRTPVTTEHSALLKSKWEAYEEVHCVSTDSSHQRADIVAIDKERERDLILDPTVRMEQHIQQATQMTDEKKTIYRPHFNESYNIPMHMDGHLVLTKC</sequence>
<feature type="transmembrane region" description="Helical" evidence="1">
    <location>
        <begin position="52"/>
        <end position="75"/>
    </location>
</feature>